<dbReference type="InterPro" id="IPR053215">
    <property type="entry name" value="TKL_Ser/Thr_kinase"/>
</dbReference>
<dbReference type="Proteomes" id="UP000014680">
    <property type="component" value="Unassembled WGS sequence"/>
</dbReference>
<dbReference type="PANTHER" id="PTHR45756">
    <property type="entry name" value="PALMITOYLTRANSFERASE"/>
    <property type="match status" value="1"/>
</dbReference>
<keyword evidence="3 4" id="KW-0067">ATP-binding</keyword>
<keyword evidence="5" id="KW-0472">Membrane</keyword>
<dbReference type="GO" id="GO:0004674">
    <property type="term" value="F:protein serine/threonine kinase activity"/>
    <property type="evidence" value="ECO:0007669"/>
    <property type="project" value="UniProtKB-KW"/>
</dbReference>
<proteinExistence type="predicted"/>
<dbReference type="InterPro" id="IPR001245">
    <property type="entry name" value="Ser-Thr/Tyr_kinase_cat_dom"/>
</dbReference>
<evidence type="ECO:0000313" key="9">
    <source>
        <dbReference type="Proteomes" id="UP000014680"/>
    </source>
</evidence>
<feature type="signal peptide" evidence="6">
    <location>
        <begin position="1"/>
        <end position="15"/>
    </location>
</feature>
<sequence>MFLLLCIALVRGSSTCKPKSQKCSDGFNIYTTSGSTAISSCEIVMIDYDFQFTSSCLSFFDITPLLEINANSTLKLEQGVFTAAGGVHVKGGIELRLSGVTNPDQLKTLELDQNSKISFLDKLIFNNNYELQEGRTYNFSNQTTFTENATLVVNSKSTLFTDKILFQESSCFKNIGNCSVTFSGDIIFNDQSTLSTNLVLCLHQSGKGKLIFRDYSKASISGFQFDSLMDVIISDNASFNVLSMGMLITMNNIVLSDYSTMNFIGKMSSLSFMAVGNAVVNLYSPFLFSTNSLSLDGSADVSTQSSTISQAYITTETASTTKNSRLMLLNCQFVTKKFTTRNTSVVKMSSTHFIADEINQYDSSETNFTNDNIVESTYWYARDSSFVTIDSSKNINFYRFPELRGNSTFIATNSCIEDNLDNSMGSLTITENSRFILKNSNITTNHLIRSYNTPTLHLINSTIYAHDLVGLYLSSTLISESSQIVIDPFDTTSYGDSILFIASEVVINLGDQTICKAPPFDVKNGSVNIEKGAVVAQSVSTCVNVIFFEFENPTVKYDKNTFISLYDNLILRRCPSVIDTNIYCELKYQPTGAELSDSIWSFQFCPCQNSESSVYVYADPSQVDIGKENIDIVFYDKEIDAILQSVESDTITQTISGTIRYLYLPNGIVVQGITTDMIIINDKYTLKVQRDVPTLIQHFQIGETSFEIDNSFNLVFYLNSGFDVFNLTMAEFLSTTMFISVNGIFVNEELDLCETVMIQPGSVSCLRKKVRACPNGYYLSGTLCKECIQNCKICTENICSLCQDNYQLVNDSCLPVTDELCLYYTNEHCTTCSEGGVINGTCEKSYSDPNCVSFYEDTCLLCDYVNNYYINRNGLCIKTLHSSIVSFDSVISCEDGYHLVGNECRKCVTGCAKCDSYRCFQCADTYTMMNTNNCLLSHCLKQEGDMCTECESEYAITVQGRCVFQIEHCVVMGMLNCLQCEPGWYLIGQNCYNTTTSCIEPTTFGCISCEDGYYATEKYVCQPCNRICSTCALGPSLCLTCGNSNYKDDATGSCISDVEIQEKCSSHLPNGKCTSCNDGYYLNNLACLSCDVSCSTCVIEKKCITCNSTNYMKDGTCVPQTSIIGCNSTITPESGCTSCQDGYYLATSDCGVCPINCTICDNAVCCLACKERYILMSNNVCILQEDVLHCVTSKNSKCTKCEFGYAPSKDGSYCNNQYPNWLIAVISICVILFCVFIGVIIMLIIFQVIMHRYKKNREEKYKIFSFDKEKFNFFTLNKHISSNKKLITFAHELEEFDKDSSNETQPLLRTKTVYVSTIPVMKQSIETLCIGNETSHSLKMQLIPKSDSDKLKISIEPNVITLYKNQACSISIKLTPLCTHHIIEDISIITKSIKSGEELQYFMHIDVETEISTRLDYDDLIQDKKLGEGSFGIVYLGNYKGNQVAIKKLRFVEGEAMIDFGKEVDMLSKLKSDYTVYFYGACFIEKHVCMVTEFAQFGSLRDYMKVNLHNPILMKLRIKFMSDSAKGIEYLHNNGILHRDIKPDNILVVSIEENVSVNAKLTDFGASRSINLLMTDMTFTKGVGTPVYMAPEILERQHYKMPADIYSMGIAIYEIITWKFPYQNMRSWDVADFVASGKRMDLLEIPQKYREVIEQCWRQDPTERYTSTQLKKQLNYIYETE</sequence>
<dbReference type="SMART" id="SM00220">
    <property type="entry name" value="S_TKc"/>
    <property type="match status" value="1"/>
</dbReference>
<keyword evidence="5" id="KW-0812">Transmembrane</keyword>
<dbReference type="InterPro" id="IPR017441">
    <property type="entry name" value="Protein_kinase_ATP_BS"/>
</dbReference>
<organism evidence="8 9">
    <name type="scientific">Entamoeba invadens IP1</name>
    <dbReference type="NCBI Taxonomy" id="370355"/>
    <lineage>
        <taxon>Eukaryota</taxon>
        <taxon>Amoebozoa</taxon>
        <taxon>Evosea</taxon>
        <taxon>Archamoebae</taxon>
        <taxon>Mastigamoebida</taxon>
        <taxon>Entamoebidae</taxon>
        <taxon>Entamoeba</taxon>
    </lineage>
</organism>
<dbReference type="PRINTS" id="PR00109">
    <property type="entry name" value="TYRKINASE"/>
</dbReference>
<keyword evidence="5" id="KW-1133">Transmembrane helix</keyword>
<protein>
    <submittedName>
        <fullName evidence="8">Protein serine/threonine kinase, putative</fullName>
        <ecNumber evidence="8">2.7.10.2</ecNumber>
    </submittedName>
</protein>
<evidence type="ECO:0000259" key="7">
    <source>
        <dbReference type="PROSITE" id="PS50011"/>
    </source>
</evidence>
<dbReference type="SUPFAM" id="SSF57184">
    <property type="entry name" value="Growth factor receptor domain"/>
    <property type="match status" value="4"/>
</dbReference>
<dbReference type="EC" id="2.7.10.2" evidence="8"/>
<dbReference type="InterPro" id="IPR008271">
    <property type="entry name" value="Ser/Thr_kinase_AS"/>
</dbReference>
<gene>
    <name evidence="8" type="ORF">EIN_097630</name>
</gene>
<dbReference type="PROSITE" id="PS50011">
    <property type="entry name" value="PROTEIN_KINASE_DOM"/>
    <property type="match status" value="1"/>
</dbReference>
<dbReference type="Gene3D" id="2.10.220.10">
    <property type="entry name" value="Hormone Receptor, Insulin-like Growth Factor Receptor 1, Chain A, domain 2"/>
    <property type="match status" value="1"/>
</dbReference>
<evidence type="ECO:0000256" key="2">
    <source>
        <dbReference type="ARBA" id="ARBA00022741"/>
    </source>
</evidence>
<dbReference type="VEuPathDB" id="AmoebaDB:EIN_097630"/>
<evidence type="ECO:0000256" key="3">
    <source>
        <dbReference type="ARBA" id="ARBA00022840"/>
    </source>
</evidence>
<dbReference type="InterPro" id="IPR000719">
    <property type="entry name" value="Prot_kinase_dom"/>
</dbReference>
<dbReference type="OrthoDB" id="300641at2759"/>
<evidence type="ECO:0000256" key="5">
    <source>
        <dbReference type="SAM" id="Phobius"/>
    </source>
</evidence>
<reference evidence="8 9" key="1">
    <citation type="submission" date="2012-10" db="EMBL/GenBank/DDBJ databases">
        <authorList>
            <person name="Zafar N."/>
            <person name="Inman J."/>
            <person name="Hall N."/>
            <person name="Lorenzi H."/>
            <person name="Caler E."/>
        </authorList>
    </citation>
    <scope>NUCLEOTIDE SEQUENCE [LARGE SCALE GENOMIC DNA]</scope>
    <source>
        <strain evidence="8 9">IP1</strain>
    </source>
</reference>
<evidence type="ECO:0000256" key="6">
    <source>
        <dbReference type="SAM" id="SignalP"/>
    </source>
</evidence>
<dbReference type="Pfam" id="PF07714">
    <property type="entry name" value="PK_Tyr_Ser-Thr"/>
    <property type="match status" value="1"/>
</dbReference>
<feature type="domain" description="Protein kinase" evidence="7">
    <location>
        <begin position="1420"/>
        <end position="1677"/>
    </location>
</feature>
<feature type="binding site" evidence="4">
    <location>
        <position position="1448"/>
    </location>
    <ligand>
        <name>ATP</name>
        <dbReference type="ChEBI" id="CHEBI:30616"/>
    </ligand>
</feature>
<dbReference type="GO" id="GO:0004715">
    <property type="term" value="F:non-membrane spanning protein tyrosine kinase activity"/>
    <property type="evidence" value="ECO:0007669"/>
    <property type="project" value="UniProtKB-EC"/>
</dbReference>
<keyword evidence="8" id="KW-0808">Transferase</keyword>
<dbReference type="InterPro" id="IPR011009">
    <property type="entry name" value="Kinase-like_dom_sf"/>
</dbReference>
<keyword evidence="6" id="KW-0732">Signal</keyword>
<evidence type="ECO:0000256" key="4">
    <source>
        <dbReference type="PROSITE-ProRule" id="PRU10141"/>
    </source>
</evidence>
<dbReference type="EMBL" id="KB206860">
    <property type="protein sequence ID" value="ELP87476.1"/>
    <property type="molecule type" value="Genomic_DNA"/>
</dbReference>
<dbReference type="GO" id="GO:0005524">
    <property type="term" value="F:ATP binding"/>
    <property type="evidence" value="ECO:0007669"/>
    <property type="project" value="UniProtKB-UniRule"/>
</dbReference>
<dbReference type="Gene3D" id="1.10.510.10">
    <property type="entry name" value="Transferase(Phosphotransferase) domain 1"/>
    <property type="match status" value="1"/>
</dbReference>
<dbReference type="PROSITE" id="PS00108">
    <property type="entry name" value="PROTEIN_KINASE_ST"/>
    <property type="match status" value="1"/>
</dbReference>
<evidence type="ECO:0000256" key="1">
    <source>
        <dbReference type="ARBA" id="ARBA00022527"/>
    </source>
</evidence>
<keyword evidence="2 4" id="KW-0547">Nucleotide-binding</keyword>
<dbReference type="PANTHER" id="PTHR45756:SF1">
    <property type="entry name" value="PROTEIN KINASE DOMAIN CONTAINING PROTEIN"/>
    <property type="match status" value="1"/>
</dbReference>
<dbReference type="RefSeq" id="XP_004254247.1">
    <property type="nucleotide sequence ID" value="XM_004254199.1"/>
</dbReference>
<dbReference type="SUPFAM" id="SSF56112">
    <property type="entry name" value="Protein kinase-like (PK-like)"/>
    <property type="match status" value="1"/>
</dbReference>
<keyword evidence="1" id="KW-0723">Serine/threonine-protein kinase</keyword>
<dbReference type="KEGG" id="eiv:EIN_097630"/>
<feature type="chain" id="PRO_5012949366" evidence="6">
    <location>
        <begin position="16"/>
        <end position="1681"/>
    </location>
</feature>
<dbReference type="PROSITE" id="PS00107">
    <property type="entry name" value="PROTEIN_KINASE_ATP"/>
    <property type="match status" value="1"/>
</dbReference>
<keyword evidence="9" id="KW-1185">Reference proteome</keyword>
<dbReference type="GeneID" id="14886319"/>
<accession>A0A0A1U6N2</accession>
<dbReference type="SMART" id="SM00261">
    <property type="entry name" value="FU"/>
    <property type="match status" value="4"/>
</dbReference>
<dbReference type="InterPro" id="IPR009030">
    <property type="entry name" value="Growth_fac_rcpt_cys_sf"/>
</dbReference>
<dbReference type="InterPro" id="IPR006212">
    <property type="entry name" value="Furin_repeat"/>
</dbReference>
<name>A0A0A1U6N2_ENTIV</name>
<evidence type="ECO:0000313" key="8">
    <source>
        <dbReference type="EMBL" id="ELP87476.1"/>
    </source>
</evidence>
<keyword evidence="8" id="KW-0418">Kinase</keyword>
<feature type="transmembrane region" description="Helical" evidence="5">
    <location>
        <begin position="1221"/>
        <end position="1250"/>
    </location>
</feature>